<name>F2IGK1_FLUTR</name>
<keyword evidence="3" id="KW-1185">Reference proteome</keyword>
<sequence length="121" mass="13901" precursor="true">MKKSLYILVFTFISGLAYSQTTVFELNQEKARYNEFKQVSHIVNHVFIPQGTVNASQYAEICSIMNQKDGYVSCNLNPQNQLVIQHEDWLNTKDIIDVIKSVIPVDLKKETEEPALEHLSK</sequence>
<proteinExistence type="predicted"/>
<organism evidence="2 3">
    <name type="scientific">Fluviicola taffensis (strain DSM 16823 / NCIMB 13979 / RW262)</name>
    <dbReference type="NCBI Taxonomy" id="755732"/>
    <lineage>
        <taxon>Bacteria</taxon>
        <taxon>Pseudomonadati</taxon>
        <taxon>Bacteroidota</taxon>
        <taxon>Flavobacteriia</taxon>
        <taxon>Flavobacteriales</taxon>
        <taxon>Crocinitomicaceae</taxon>
        <taxon>Fluviicola</taxon>
    </lineage>
</organism>
<dbReference type="Proteomes" id="UP000007463">
    <property type="component" value="Chromosome"/>
</dbReference>
<feature type="chain" id="PRO_5003279849" evidence="1">
    <location>
        <begin position="20"/>
        <end position="121"/>
    </location>
</feature>
<reference evidence="3" key="2">
    <citation type="submission" date="2011-02" db="EMBL/GenBank/DDBJ databases">
        <title>The complete genome of Fluviicola taffensis DSM 16823.</title>
        <authorList>
            <consortium name="US DOE Joint Genome Institute (JGI-PGF)"/>
            <person name="Lucas S."/>
            <person name="Copeland A."/>
            <person name="Lapidus A."/>
            <person name="Bruce D."/>
            <person name="Goodwin L."/>
            <person name="Pitluck S."/>
            <person name="Kyrpides N."/>
            <person name="Mavromatis K."/>
            <person name="Ivanova N."/>
            <person name="Mikhailova N."/>
            <person name="Pagani I."/>
            <person name="Chertkov O."/>
            <person name="Detter J.C."/>
            <person name="Han C."/>
            <person name="Tapia R."/>
            <person name="Land M."/>
            <person name="Hauser L."/>
            <person name="Markowitz V."/>
            <person name="Cheng J.-F."/>
            <person name="Hugenholtz P."/>
            <person name="Woyke T."/>
            <person name="Wu D."/>
            <person name="Tindall B."/>
            <person name="Pomrenke H.G."/>
            <person name="Brambilla E."/>
            <person name="Klenk H.-P."/>
            <person name="Eisen J.A."/>
        </authorList>
    </citation>
    <scope>NUCLEOTIDE SEQUENCE [LARGE SCALE GENOMIC DNA]</scope>
    <source>
        <strain evidence="3">DSM 16823 / RW262 / RW262</strain>
    </source>
</reference>
<evidence type="ECO:0000256" key="1">
    <source>
        <dbReference type="SAM" id="SignalP"/>
    </source>
</evidence>
<evidence type="ECO:0000313" key="2">
    <source>
        <dbReference type="EMBL" id="AEA42607.1"/>
    </source>
</evidence>
<accession>F2IGK1</accession>
<dbReference type="STRING" id="755732.Fluta_0603"/>
<feature type="signal peptide" evidence="1">
    <location>
        <begin position="1"/>
        <end position="19"/>
    </location>
</feature>
<keyword evidence="1" id="KW-0732">Signal</keyword>
<gene>
    <name evidence="2" type="ordered locus">Fluta_0603</name>
</gene>
<dbReference type="AlphaFoldDB" id="F2IGK1"/>
<dbReference type="EMBL" id="CP002542">
    <property type="protein sequence ID" value="AEA42607.1"/>
    <property type="molecule type" value="Genomic_DNA"/>
</dbReference>
<dbReference type="OrthoDB" id="9553778at2"/>
<protein>
    <submittedName>
        <fullName evidence="2">Uncharacterized protein</fullName>
    </submittedName>
</protein>
<dbReference type="KEGG" id="fte:Fluta_0603"/>
<evidence type="ECO:0000313" key="3">
    <source>
        <dbReference type="Proteomes" id="UP000007463"/>
    </source>
</evidence>
<dbReference type="RefSeq" id="WP_013685379.1">
    <property type="nucleotide sequence ID" value="NC_015321.1"/>
</dbReference>
<dbReference type="HOGENOM" id="CLU_2034626_0_0_10"/>
<reference evidence="2 3" key="1">
    <citation type="journal article" date="2011" name="Stand. Genomic Sci.">
        <title>Complete genome sequence of the gliding freshwater bacterium Fluviicola taffensis type strain (RW262).</title>
        <authorList>
            <person name="Woyke T."/>
            <person name="Chertkov O."/>
            <person name="Lapidus A."/>
            <person name="Nolan M."/>
            <person name="Lucas S."/>
            <person name="Del Rio T.G."/>
            <person name="Tice H."/>
            <person name="Cheng J.F."/>
            <person name="Tapia R."/>
            <person name="Han C."/>
            <person name="Goodwin L."/>
            <person name="Pitluck S."/>
            <person name="Liolios K."/>
            <person name="Pagani I."/>
            <person name="Ivanova N."/>
            <person name="Huntemann M."/>
            <person name="Mavromatis K."/>
            <person name="Mikhailova N."/>
            <person name="Pati A."/>
            <person name="Chen A."/>
            <person name="Palaniappan K."/>
            <person name="Land M."/>
            <person name="Hauser L."/>
            <person name="Brambilla E.M."/>
            <person name="Rohde M."/>
            <person name="Mwirichia R."/>
            <person name="Sikorski J."/>
            <person name="Tindall B.J."/>
            <person name="Goker M."/>
            <person name="Bristow J."/>
            <person name="Eisen J.A."/>
            <person name="Markowitz V."/>
            <person name="Hugenholtz P."/>
            <person name="Klenk H.P."/>
            <person name="Kyrpides N.C."/>
        </authorList>
    </citation>
    <scope>NUCLEOTIDE SEQUENCE [LARGE SCALE GENOMIC DNA]</scope>
    <source>
        <strain evidence="3">DSM 16823 / RW262 / RW262</strain>
    </source>
</reference>